<evidence type="ECO:0000313" key="3">
    <source>
        <dbReference type="EMBL" id="PJM73875.1"/>
    </source>
</evidence>
<evidence type="ECO:0000256" key="2">
    <source>
        <dbReference type="ARBA" id="ARBA00022801"/>
    </source>
</evidence>
<dbReference type="Gene3D" id="3.40.710.10">
    <property type="entry name" value="DD-peptidase/beta-lactamase superfamily"/>
    <property type="match status" value="2"/>
</dbReference>
<dbReference type="AlphaFoldDB" id="A0A2M9HAN4"/>
<comment type="caution">
    <text evidence="3">The sequence shown here is derived from an EMBL/GenBank/DDBJ whole genome shotgun (WGS) entry which is preliminary data.</text>
</comment>
<dbReference type="GO" id="GO:0006508">
    <property type="term" value="P:proteolysis"/>
    <property type="evidence" value="ECO:0007669"/>
    <property type="project" value="InterPro"/>
</dbReference>
<comment type="similarity">
    <text evidence="1">Belongs to the peptidase S13 family.</text>
</comment>
<keyword evidence="3" id="KW-0645">Protease</keyword>
<evidence type="ECO:0000256" key="1">
    <source>
        <dbReference type="ARBA" id="ARBA00006096"/>
    </source>
</evidence>
<name>A0A2M9HAN4_9BIFI</name>
<dbReference type="PANTHER" id="PTHR30023">
    <property type="entry name" value="D-ALANYL-D-ALANINE CARBOXYPEPTIDASE"/>
    <property type="match status" value="1"/>
</dbReference>
<dbReference type="EMBL" id="PEBI01000001">
    <property type="protein sequence ID" value="PJM73875.1"/>
    <property type="molecule type" value="Genomic_DNA"/>
</dbReference>
<dbReference type="PRINTS" id="PR00922">
    <property type="entry name" value="DADACBPTASE3"/>
</dbReference>
<dbReference type="NCBIfam" id="TIGR00666">
    <property type="entry name" value="PBP4"/>
    <property type="match status" value="1"/>
</dbReference>
<keyword evidence="4" id="KW-1185">Reference proteome</keyword>
<sequence length="485" mass="49915">MRARKRMIAQRKRVVAASAVVTLVLGMGYVAADAFDIVPGPLTVEPVRTVEFPQATSVVASKPMVAELNDGPKIDAAKAGSLVDAFAKTKGVGNDYSLVIADAQGNPIVQRNQGTPREPASTMKTMTAFAASNALDMSSTLDTEVYLADGGAEQGDGSVRIVLKGNGDMLLGSGASDASHVNGRAGVTTLVQRTAAALKAKGVTAVSVAYDDSLFGTKRFPDTISSNNGGNDMLYAAPMSSMAIDEARNWSGTTKPSNPDVESAYPTRFADGAARVASEFAKQLGKQGIKVGGSVSQGEAPDSGKPIASVSSAPLSEIMSFMLKNSDNTEAELFGRLTALKTGEENSPEGAATAVRKALDKAGIDTDGIVIADCSGLSSGSKLTVTALMQVQAKYASGDDEYAPAIEGLAVSGLSGTALHRQLPGSADGLIRLKTGTLGDVTSMTGNVSRTKGGVLTFSIIVNKPANMWEAMTAVDTLVGKLPEL</sequence>
<evidence type="ECO:0000313" key="4">
    <source>
        <dbReference type="Proteomes" id="UP000229095"/>
    </source>
</evidence>
<dbReference type="InterPro" id="IPR012338">
    <property type="entry name" value="Beta-lactam/transpept-like"/>
</dbReference>
<accession>A0A2M9HAN4</accession>
<dbReference type="Proteomes" id="UP000229095">
    <property type="component" value="Unassembled WGS sequence"/>
</dbReference>
<keyword evidence="3" id="KW-0121">Carboxypeptidase</keyword>
<dbReference type="PANTHER" id="PTHR30023:SF0">
    <property type="entry name" value="PENICILLIN-SENSITIVE CARBOXYPEPTIDASE A"/>
    <property type="match status" value="1"/>
</dbReference>
<keyword evidence="2" id="KW-0378">Hydrolase</keyword>
<dbReference type="GO" id="GO:0000270">
    <property type="term" value="P:peptidoglycan metabolic process"/>
    <property type="evidence" value="ECO:0007669"/>
    <property type="project" value="TreeGrafter"/>
</dbReference>
<reference evidence="3 4" key="1">
    <citation type="submission" date="2017-10" db="EMBL/GenBank/DDBJ databases">
        <title>Draft genome sequences of strains TRE 1, TRE 9, TRE H and TRI 7, isolated from tamarins, belonging to four potential novel Bifidobacterium species.</title>
        <authorList>
            <person name="Mattarelli P."/>
            <person name="Modesto M."/>
            <person name="Puglisi E."/>
            <person name="Morelli L."/>
            <person name="Spezio C."/>
            <person name="Bonetti A."/>
            <person name="Sandri C."/>
        </authorList>
    </citation>
    <scope>NUCLEOTIDE SEQUENCE [LARGE SCALE GENOMIC DNA]</scope>
    <source>
        <strain evidence="4">TRE1</strain>
    </source>
</reference>
<proteinExistence type="inferred from homology"/>
<protein>
    <submittedName>
        <fullName evidence="3">D-alanyl-D-alanine carboxypeptidase/D-alanyl-D-alanine-endopeptidase</fullName>
    </submittedName>
</protein>
<dbReference type="InterPro" id="IPR000667">
    <property type="entry name" value="Peptidase_S13"/>
</dbReference>
<dbReference type="GO" id="GO:0004185">
    <property type="term" value="F:serine-type carboxypeptidase activity"/>
    <property type="evidence" value="ECO:0007669"/>
    <property type="project" value="InterPro"/>
</dbReference>
<gene>
    <name evidence="3" type="primary">dacB</name>
    <name evidence="3" type="ORF">CS006_01510</name>
</gene>
<dbReference type="Pfam" id="PF02113">
    <property type="entry name" value="Peptidase_S13"/>
    <property type="match status" value="2"/>
</dbReference>
<organism evidence="3 4">
    <name type="scientific">Bifidobacterium primatium</name>
    <dbReference type="NCBI Taxonomy" id="2045438"/>
    <lineage>
        <taxon>Bacteria</taxon>
        <taxon>Bacillati</taxon>
        <taxon>Actinomycetota</taxon>
        <taxon>Actinomycetes</taxon>
        <taxon>Bifidobacteriales</taxon>
        <taxon>Bifidobacteriaceae</taxon>
        <taxon>Bifidobacterium</taxon>
    </lineage>
</organism>
<dbReference type="SUPFAM" id="SSF56601">
    <property type="entry name" value="beta-lactamase/transpeptidase-like"/>
    <property type="match status" value="1"/>
</dbReference>